<keyword evidence="2" id="KW-0156">Chromatin regulator</keyword>
<dbReference type="PANTHER" id="PTHR12855:SF10">
    <property type="entry name" value="DNA METHYLTRANSFERASE 1-ASSOCIATED PROTEIN 1"/>
    <property type="match status" value="1"/>
</dbReference>
<evidence type="ECO:0000256" key="3">
    <source>
        <dbReference type="ARBA" id="ARBA00023015"/>
    </source>
</evidence>
<sequence length="579" mass="64092">LLILAFVLVDWEEEPNLHRMANDVFDILDVEESGSRKPLIDTKALLSRNDKKKNVVRPAHSKRPGHIPREVWGLQNTFKNELPPLLPSNEEPVYKQPKIEFGSGRIRKWKWVPFKNAARKDNLELYHWRREGSDATDEYDFARLNKHIEVPTYTDTDYKAYLQDNKWNQTRTAHLMDLARQFDVRFIHMHDRWDTEKFPPRPAIEEMKARYYGILAALDKIRGTNLSQGLRYDIDHEILRRKQLNLLHGRSKEEVEEEERLVTELERIETRRRVREKKQQDLQKILNQAEQLDTGSYDEATGLGVTGTRRGTQSGISNVGQVERRKSTVEGFGNRAVGGSLGASLASTASAVNASLSFTANLTFHDLSKTPGVHLNSQGVNPCPPATKEIVEAYNRLRSNILLLYDLRGAQLNCDYDLQSAKARLEHFAPDKIPARLANLNLNPPSGSSAPAGVDVSVLAALKAADSKRPAAPKHAFGHAGSISAAFGTAGVSSIQHHQVLSVSPVGASASPQILTGASASPNSSLGTGETASPLGAQSVGSSSGITPGPSSTQRRKRAAAAEQGRVMKKLKTRGHLFE</sequence>
<dbReference type="GO" id="GO:0006338">
    <property type="term" value="P:chromatin remodeling"/>
    <property type="evidence" value="ECO:0007669"/>
    <property type="project" value="InterPro"/>
</dbReference>
<evidence type="ECO:0000313" key="10">
    <source>
        <dbReference type="WBParaSite" id="HDID_0000724601-mRNA-1"/>
    </source>
</evidence>
<evidence type="ECO:0000256" key="4">
    <source>
        <dbReference type="ARBA" id="ARBA00023163"/>
    </source>
</evidence>
<keyword evidence="4" id="KW-0804">Transcription</keyword>
<dbReference type="GO" id="GO:0000122">
    <property type="term" value="P:negative regulation of transcription by RNA polymerase II"/>
    <property type="evidence" value="ECO:0007669"/>
    <property type="project" value="TreeGrafter"/>
</dbReference>
<evidence type="ECO:0000256" key="1">
    <source>
        <dbReference type="ARBA" id="ARBA00004123"/>
    </source>
</evidence>
<evidence type="ECO:0000256" key="7">
    <source>
        <dbReference type="SAM" id="MobiDB-lite"/>
    </source>
</evidence>
<dbReference type="Gene3D" id="1.10.10.60">
    <property type="entry name" value="Homeodomain-like"/>
    <property type="match status" value="1"/>
</dbReference>
<feature type="region of interest" description="Disordered" evidence="7">
    <location>
        <begin position="519"/>
        <end position="579"/>
    </location>
</feature>
<proteinExistence type="predicted"/>
<keyword evidence="3" id="KW-0805">Transcription regulation</keyword>
<name>A0A158QEE4_HYMDI</name>
<protein>
    <recommendedName>
        <fullName evidence="6">DNA methyltransferase 1-associated protein 1</fullName>
    </recommendedName>
</protein>
<dbReference type="InterPro" id="IPR008468">
    <property type="entry name" value="DMAP1"/>
</dbReference>
<accession>A0A158QEE4</accession>
<dbReference type="InterPro" id="IPR032563">
    <property type="entry name" value="DAMP1_SANT-like"/>
</dbReference>
<evidence type="ECO:0000259" key="9">
    <source>
        <dbReference type="Pfam" id="PF16282"/>
    </source>
</evidence>
<dbReference type="STRING" id="6216.A0A158QEE4"/>
<dbReference type="GO" id="GO:0006281">
    <property type="term" value="P:DNA repair"/>
    <property type="evidence" value="ECO:0007669"/>
    <property type="project" value="InterPro"/>
</dbReference>
<feature type="compositionally biased region" description="Low complexity" evidence="7">
    <location>
        <begin position="539"/>
        <end position="553"/>
    </location>
</feature>
<dbReference type="Pfam" id="PF05499">
    <property type="entry name" value="DMAP1"/>
    <property type="match status" value="1"/>
</dbReference>
<dbReference type="FunFam" id="1.10.10.60:FF:000087">
    <property type="entry name" value="DNA methyltransferase 1-associated protein 1"/>
    <property type="match status" value="1"/>
</dbReference>
<dbReference type="PANTHER" id="PTHR12855">
    <property type="entry name" value="DNA METHYLTRANSFERASE 1-ASSOCIATED PROTEIN 1 FAMILY MEMBER"/>
    <property type="match status" value="1"/>
</dbReference>
<feature type="domain" description="DNA methyltransferase 1-associated 1" evidence="8">
    <location>
        <begin position="257"/>
        <end position="432"/>
    </location>
</feature>
<evidence type="ECO:0000256" key="6">
    <source>
        <dbReference type="ARBA" id="ARBA00067416"/>
    </source>
</evidence>
<dbReference type="Pfam" id="PF16282">
    <property type="entry name" value="SANT_DAMP1_like"/>
    <property type="match status" value="1"/>
</dbReference>
<organism evidence="10">
    <name type="scientific">Hymenolepis diminuta</name>
    <name type="common">Rat tapeworm</name>
    <dbReference type="NCBI Taxonomy" id="6216"/>
    <lineage>
        <taxon>Eukaryota</taxon>
        <taxon>Metazoa</taxon>
        <taxon>Spiralia</taxon>
        <taxon>Lophotrochozoa</taxon>
        <taxon>Platyhelminthes</taxon>
        <taxon>Cestoda</taxon>
        <taxon>Eucestoda</taxon>
        <taxon>Cyclophyllidea</taxon>
        <taxon>Hymenolepididae</taxon>
        <taxon>Hymenolepis</taxon>
    </lineage>
</organism>
<evidence type="ECO:0000259" key="8">
    <source>
        <dbReference type="Pfam" id="PF05499"/>
    </source>
</evidence>
<dbReference type="GO" id="GO:0000812">
    <property type="term" value="C:Swr1 complex"/>
    <property type="evidence" value="ECO:0007669"/>
    <property type="project" value="TreeGrafter"/>
</dbReference>
<keyword evidence="5" id="KW-0539">Nucleus</keyword>
<dbReference type="WBParaSite" id="HDID_0000724601-mRNA-1">
    <property type="protein sequence ID" value="HDID_0000724601-mRNA-1"/>
    <property type="gene ID" value="HDID_0000724601"/>
</dbReference>
<evidence type="ECO:0000256" key="5">
    <source>
        <dbReference type="ARBA" id="ARBA00023242"/>
    </source>
</evidence>
<comment type="subcellular location">
    <subcellularLocation>
        <location evidence="1">Nucleus</location>
    </subcellularLocation>
</comment>
<dbReference type="AlphaFoldDB" id="A0A158QEE4"/>
<dbReference type="GO" id="GO:0035267">
    <property type="term" value="C:NuA4 histone acetyltransferase complex"/>
    <property type="evidence" value="ECO:0007669"/>
    <property type="project" value="InterPro"/>
</dbReference>
<dbReference type="GO" id="GO:0003714">
    <property type="term" value="F:transcription corepressor activity"/>
    <property type="evidence" value="ECO:0007669"/>
    <property type="project" value="TreeGrafter"/>
</dbReference>
<dbReference type="InterPro" id="IPR027109">
    <property type="entry name" value="Swc4/Dmap1"/>
</dbReference>
<feature type="compositionally biased region" description="Basic residues" evidence="7">
    <location>
        <begin position="567"/>
        <end position="579"/>
    </location>
</feature>
<evidence type="ECO:0000256" key="2">
    <source>
        <dbReference type="ARBA" id="ARBA00022853"/>
    </source>
</evidence>
<feature type="domain" description="DAMP1 SANT/Myb-like" evidence="9">
    <location>
        <begin position="139"/>
        <end position="218"/>
    </location>
</feature>
<reference evidence="10" key="1">
    <citation type="submission" date="2016-04" db="UniProtKB">
        <authorList>
            <consortium name="WormBaseParasite"/>
        </authorList>
    </citation>
    <scope>IDENTIFICATION</scope>
</reference>
<feature type="compositionally biased region" description="Polar residues" evidence="7">
    <location>
        <begin position="519"/>
        <end position="531"/>
    </location>
</feature>